<name>A0ABW3SQ64_9BACT</name>
<keyword evidence="1" id="KW-0472">Membrane</keyword>
<protein>
    <submittedName>
        <fullName evidence="4">DUF4129 domain-containing protein</fullName>
    </submittedName>
</protein>
<feature type="signal peptide" evidence="2">
    <location>
        <begin position="1"/>
        <end position="27"/>
    </location>
</feature>
<reference evidence="5" key="1">
    <citation type="journal article" date="2019" name="Int. J. Syst. Evol. Microbiol.">
        <title>The Global Catalogue of Microorganisms (GCM) 10K type strain sequencing project: providing services to taxonomists for standard genome sequencing and annotation.</title>
        <authorList>
            <consortium name="The Broad Institute Genomics Platform"/>
            <consortium name="The Broad Institute Genome Sequencing Center for Infectious Disease"/>
            <person name="Wu L."/>
            <person name="Ma J."/>
        </authorList>
    </citation>
    <scope>NUCLEOTIDE SEQUENCE [LARGE SCALE GENOMIC DNA]</scope>
    <source>
        <strain evidence="5">JCM 31319</strain>
    </source>
</reference>
<keyword evidence="5" id="KW-1185">Reference proteome</keyword>
<keyword evidence="1" id="KW-1133">Transmembrane helix</keyword>
<organism evidence="4 5">
    <name type="scientific">Pontibacter rugosus</name>
    <dbReference type="NCBI Taxonomy" id="1745966"/>
    <lineage>
        <taxon>Bacteria</taxon>
        <taxon>Pseudomonadati</taxon>
        <taxon>Bacteroidota</taxon>
        <taxon>Cytophagia</taxon>
        <taxon>Cytophagales</taxon>
        <taxon>Hymenobacteraceae</taxon>
        <taxon>Pontibacter</taxon>
    </lineage>
</organism>
<dbReference type="EMBL" id="JBHTLD010000095">
    <property type="protein sequence ID" value="MFD1186828.1"/>
    <property type="molecule type" value="Genomic_DNA"/>
</dbReference>
<dbReference type="Pfam" id="PF13559">
    <property type="entry name" value="DUF4129"/>
    <property type="match status" value="1"/>
</dbReference>
<keyword evidence="2" id="KW-0732">Signal</keyword>
<dbReference type="RefSeq" id="WP_377527534.1">
    <property type="nucleotide sequence ID" value="NZ_JBHTLD010000095.1"/>
</dbReference>
<comment type="caution">
    <text evidence="4">The sequence shown here is derived from an EMBL/GenBank/DDBJ whole genome shotgun (WGS) entry which is preliminary data.</text>
</comment>
<keyword evidence="1" id="KW-0812">Transmembrane</keyword>
<feature type="domain" description="Protein-glutamine gamma-glutamyltransferase-like C-terminal" evidence="3">
    <location>
        <begin position="168"/>
        <end position="232"/>
    </location>
</feature>
<evidence type="ECO:0000256" key="1">
    <source>
        <dbReference type="SAM" id="Phobius"/>
    </source>
</evidence>
<dbReference type="Proteomes" id="UP001597094">
    <property type="component" value="Unassembled WGS sequence"/>
</dbReference>
<gene>
    <name evidence="4" type="ORF">ACFQ2O_11470</name>
</gene>
<accession>A0ABW3SQ64</accession>
<evidence type="ECO:0000313" key="4">
    <source>
        <dbReference type="EMBL" id="MFD1186828.1"/>
    </source>
</evidence>
<evidence type="ECO:0000259" key="3">
    <source>
        <dbReference type="Pfam" id="PF13559"/>
    </source>
</evidence>
<feature type="chain" id="PRO_5047147844" evidence="2">
    <location>
        <begin position="28"/>
        <end position="245"/>
    </location>
</feature>
<proteinExistence type="predicted"/>
<evidence type="ECO:0000313" key="5">
    <source>
        <dbReference type="Proteomes" id="UP001597094"/>
    </source>
</evidence>
<dbReference type="InterPro" id="IPR025403">
    <property type="entry name" value="TgpA-like_C"/>
</dbReference>
<sequence>MKEIIKQLYWFILPLCLLFSLGTAAHAQSQDSVPAASQPIQVRLPDQKKLETLRADKDFQYYEQVQTGSTFWERLWYRVKNWLREVFYKGKASGIWEYVIYALIIGAIVFIVVKMHNVDAGGLFGKKAVSSGTPYDVFEENIHELDLQALIEEAVVQRDFRKAIRLHYLQSLKQLTDAGLIDWKPGKTNRSYINEIHQPDTRKEFELLTSMFEYVWYGGAALGEAHFTTARAEFHQFNQHVKQRA</sequence>
<evidence type="ECO:0000256" key="2">
    <source>
        <dbReference type="SAM" id="SignalP"/>
    </source>
</evidence>
<feature type="transmembrane region" description="Helical" evidence="1">
    <location>
        <begin position="95"/>
        <end position="113"/>
    </location>
</feature>